<dbReference type="Gene3D" id="3.40.50.1460">
    <property type="match status" value="1"/>
</dbReference>
<dbReference type="InterPro" id="IPR013783">
    <property type="entry name" value="Ig-like_fold"/>
</dbReference>
<evidence type="ECO:0000259" key="1">
    <source>
        <dbReference type="Pfam" id="PF01364"/>
    </source>
</evidence>
<feature type="domain" description="Gingipain" evidence="1">
    <location>
        <begin position="406"/>
        <end position="782"/>
    </location>
</feature>
<name>A0A1A9HZ54_9BACT</name>
<proteinExistence type="predicted"/>
<feature type="domain" description="CARDB" evidence="2">
    <location>
        <begin position="806"/>
        <end position="895"/>
    </location>
</feature>
<dbReference type="InterPro" id="IPR001769">
    <property type="entry name" value="Gingipain"/>
</dbReference>
<dbReference type="RefSeq" id="WP_067753599.1">
    <property type="nucleotide sequence ID" value="NZ_CP015772.1"/>
</dbReference>
<dbReference type="Proteomes" id="UP000077667">
    <property type="component" value="Chromosome"/>
</dbReference>
<dbReference type="KEGG" id="nia:A8C56_06570"/>
<gene>
    <name evidence="3" type="ORF">A8C56_06570</name>
</gene>
<keyword evidence="4" id="KW-1185">Reference proteome</keyword>
<protein>
    <recommendedName>
        <fullName evidence="5">Gingipain domain-containing protein</fullName>
    </recommendedName>
</protein>
<dbReference type="GO" id="GO:0006508">
    <property type="term" value="P:proteolysis"/>
    <property type="evidence" value="ECO:0007669"/>
    <property type="project" value="InterPro"/>
</dbReference>
<dbReference type="OrthoDB" id="9757650at2"/>
<dbReference type="Pfam" id="PF07705">
    <property type="entry name" value="CARDB"/>
    <property type="match status" value="1"/>
</dbReference>
<evidence type="ECO:0000313" key="3">
    <source>
        <dbReference type="EMBL" id="ANH80687.1"/>
    </source>
</evidence>
<organism evidence="3 4">
    <name type="scientific">Niabella ginsenosidivorans</name>
    <dbReference type="NCBI Taxonomy" id="1176587"/>
    <lineage>
        <taxon>Bacteria</taxon>
        <taxon>Pseudomonadati</taxon>
        <taxon>Bacteroidota</taxon>
        <taxon>Chitinophagia</taxon>
        <taxon>Chitinophagales</taxon>
        <taxon>Chitinophagaceae</taxon>
        <taxon>Niabella</taxon>
    </lineage>
</organism>
<evidence type="ECO:0000259" key="2">
    <source>
        <dbReference type="Pfam" id="PF07705"/>
    </source>
</evidence>
<dbReference type="Gene3D" id="2.60.40.10">
    <property type="entry name" value="Immunoglobulins"/>
    <property type="match status" value="2"/>
</dbReference>
<reference evidence="3 4" key="1">
    <citation type="submission" date="2016-05" db="EMBL/GenBank/DDBJ databases">
        <title>Niabella ginsenosidivorans BS26 whole genome sequencing.</title>
        <authorList>
            <person name="Im W.T."/>
            <person name="Siddiqi M.Z."/>
        </authorList>
    </citation>
    <scope>NUCLEOTIDE SEQUENCE [LARGE SCALE GENOMIC DNA]</scope>
    <source>
        <strain evidence="3 4">BS26</strain>
    </source>
</reference>
<accession>A0A1A9HZ54</accession>
<dbReference type="Pfam" id="PF01364">
    <property type="entry name" value="Peptidase_C25"/>
    <property type="match status" value="1"/>
</dbReference>
<dbReference type="InterPro" id="IPR029030">
    <property type="entry name" value="Caspase-like_dom_sf"/>
</dbReference>
<evidence type="ECO:0000313" key="4">
    <source>
        <dbReference type="Proteomes" id="UP000077667"/>
    </source>
</evidence>
<dbReference type="InterPro" id="IPR011635">
    <property type="entry name" value="CARDB"/>
</dbReference>
<dbReference type="GO" id="GO:0008234">
    <property type="term" value="F:cysteine-type peptidase activity"/>
    <property type="evidence" value="ECO:0007669"/>
    <property type="project" value="InterPro"/>
</dbReference>
<dbReference type="STRING" id="1176587.A8C56_06570"/>
<dbReference type="Gene3D" id="2.60.40.4070">
    <property type="match status" value="1"/>
</dbReference>
<dbReference type="SUPFAM" id="SSF52129">
    <property type="entry name" value="Caspase-like"/>
    <property type="match status" value="1"/>
</dbReference>
<sequence length="1697" mass="187278">MSSVFVMKRFFLIIYLFLSLAGAAQQYNNEWIDYSKTYYKFNIASNGLYRIYGATLAAANLGSTDASRFQLWRNGTEVPIYVSKETGTLGADDYIEFWGQMNDGKADNALYRTPDQQLSDSKSLFSDSAAYFLTVNPSGVNKRLVSTANNIPAGVAPEPYFMYTSVVDFNEQLHYGPSQGTGTGTLYTSSFEGGKGWASTEISSGAGRSVALTLYPYSGAGAPDMNIQMNVVGSNAATRRAQLSVNNSIVFDSVLSGFNYLKLSKALPASMLNGATENFRVINQPQGTDPSRMRVAVIRTRYARKFNFGGAGSFQFTLPARSTGYYLEITNFSYSGGAPVLYDLNNGRRYLADISTPSVVKLFLPATGNEQQLVLSGQATGNIKQVTSLIPRNFVNYAAANNQGNYLIITDRSLLNGSNGTTPVQDYQNYRSSPEGGSYNARTYLMDQLTDQFAYGTRYSILSVRNFLRFARAKFTVPPKAAFLIGKGVNYIASWASPAGLQTGLAQLNLVPTFGYPGSDVLLSAEGSSSQPLTPIGRLSVISGDELTDYLQKIKEYEQALKNTPPGIEESEWKKSVIHVVGASDDATIGLLAGLLQQHRAIIEDTLYGAQVESFVKNDNTSNQATLADLLANRINSGAALLTYFGHSSSSTLSFNLENPSNYSNQGKYPVFNMMGCSAGDIFGYETSRVSAITTISEKYVLAKNRGSIGLLAGTSIGYVSTLDFYNTKFYTLLSGNDYGKPVGDLMLNTIKEVYRIKGENDFLQRAQCEEYLINGDPAIRLYQFARPDYAIEDASVNVNPAFISIAESKFTIAIKINNLGKAVNQKVIIELKRTYPDQSVAVFKRDTLSPIRFADSLVYTVPIDPVKDKGQNKISISIDPENLISELNETNNKLVKDIYIYEDEIRPVYPYDYAIVNQTGLKLEASTANPLATSRTYLMEMDTTALFNSPLKTAQTQTSTGGVLEFVPGGGLRNNTVYYWRVASKPENNEQPRWNSSSFIYLPGGQTGFNQSHYYQQLKWNLSQLEFKESDRLLHFDSTITGITVTHGFFPNVSAASDMQLRINDIPAQGWMLSPFSGSNNVNTYTLRFYVIDNRRMRTWDNADLGTSGRFGSVRPVPAQSNTIPTFFQFKVQTPQQRKNVMDFMDSIPKGFYVIVANSAMLPNVAPSEWLADEAVYGAGNTLYHKLLKEGVSVLNEIKTNLPFILFLQKGSGKPLKELVGSTQNDKLNETIDVKAPLRTGSFETPVLGPARSWNKFIWEGQALEANSNDQLSFDVYGIGNSGAATLLKTVKGLVANKEADLSDINAAQYPQLKIRASVADTVNLTPYQLSYLRLYYTPVPEGAIAPNLNLSAKDTLEIGEPLNFSVAFKNVSNYNFDSIKVSLSVRDRNNVETVIPVPSQKALVAGDTIKLSVPLATRKYAGNNTLLVNFNPDNAQPEQYLFNNFLYKSFYVKGDTTNPYMDVTFDGIHILNSDIVSSKPDVLIKLSDNARYLLLNDPDLIRVQLRFPDGSIKTYAAGTDTLVFTPAGQNGSNTATMNFKPQLSDGNYELMVAAKDESGNTAGNIQYKIAFQVISKPMISNMLNYPNPFTTSTAFVFTLTGSEVPQNIRIQILTITGKIVREITKAELGPLHIGRNITEFKWDGTDQYGQKLANGVYLYRVITNLNGKSLDKYKAAEDNTDKYFNKGYGKMYLMR</sequence>
<evidence type="ECO:0008006" key="5">
    <source>
        <dbReference type="Google" id="ProtNLM"/>
    </source>
</evidence>
<dbReference type="EMBL" id="CP015772">
    <property type="protein sequence ID" value="ANH80687.1"/>
    <property type="molecule type" value="Genomic_DNA"/>
</dbReference>